<dbReference type="SUPFAM" id="SSF52540">
    <property type="entry name" value="P-loop containing nucleoside triphosphate hydrolases"/>
    <property type="match status" value="1"/>
</dbReference>
<dbReference type="CDD" id="cd00561">
    <property type="entry name" value="CobA_ACA"/>
    <property type="match status" value="1"/>
</dbReference>
<dbReference type="EC" id="2.5.1.17" evidence="1"/>
<comment type="caution">
    <text evidence="1">The sequence shown here is derived from an EMBL/GenBank/DDBJ whole genome shotgun (WGS) entry which is preliminary data.</text>
</comment>
<dbReference type="InterPro" id="IPR003724">
    <property type="entry name" value="CblAdoTrfase_CobA"/>
</dbReference>
<gene>
    <name evidence="1" type="primary">cobO_15</name>
    <name evidence="1" type="ORF">SDC9_119260</name>
</gene>
<reference evidence="1" key="1">
    <citation type="submission" date="2019-08" db="EMBL/GenBank/DDBJ databases">
        <authorList>
            <person name="Kucharzyk K."/>
            <person name="Murdoch R.W."/>
            <person name="Higgins S."/>
            <person name="Loffler F."/>
        </authorList>
    </citation>
    <scope>NUCLEOTIDE SEQUENCE</scope>
</reference>
<dbReference type="Gene3D" id="3.40.50.300">
    <property type="entry name" value="P-loop containing nucleotide triphosphate hydrolases"/>
    <property type="match status" value="1"/>
</dbReference>
<dbReference type="EMBL" id="VSSQ01024658">
    <property type="protein sequence ID" value="MPM72287.1"/>
    <property type="molecule type" value="Genomic_DNA"/>
</dbReference>
<organism evidence="1">
    <name type="scientific">bioreactor metagenome</name>
    <dbReference type="NCBI Taxonomy" id="1076179"/>
    <lineage>
        <taxon>unclassified sequences</taxon>
        <taxon>metagenomes</taxon>
        <taxon>ecological metagenomes</taxon>
    </lineage>
</organism>
<dbReference type="GO" id="GO:0008817">
    <property type="term" value="F:corrinoid adenosyltransferase activity"/>
    <property type="evidence" value="ECO:0007669"/>
    <property type="project" value="UniProtKB-EC"/>
</dbReference>
<dbReference type="NCBIfam" id="NF004637">
    <property type="entry name" value="PRK05986.1"/>
    <property type="match status" value="1"/>
</dbReference>
<dbReference type="AlphaFoldDB" id="A0A645C505"/>
<dbReference type="GO" id="GO:0005524">
    <property type="term" value="F:ATP binding"/>
    <property type="evidence" value="ECO:0007669"/>
    <property type="project" value="InterPro"/>
</dbReference>
<dbReference type="PANTHER" id="PTHR46638:SF1">
    <property type="entry name" value="CORRINOID ADENOSYLTRANSFERASE"/>
    <property type="match status" value="1"/>
</dbReference>
<proteinExistence type="predicted"/>
<sequence>MKGYGLLQVYTGTGKGKTTAALGVVLRASGYGAKTFMIQFMKDDKGYGEYSAAKFIPGFELRQVGRDCFVDFANPDPVDLKMIYEGWALAKEAILSQKYDIVILDELNVGLFYKMLPLDEVVSFLKNERGKTEVITTGRYAPDQLIEIADLVTDMQSVKHYFFAGVQSRDGIDH</sequence>
<dbReference type="GO" id="GO:0009236">
    <property type="term" value="P:cobalamin biosynthetic process"/>
    <property type="evidence" value="ECO:0007669"/>
    <property type="project" value="InterPro"/>
</dbReference>
<evidence type="ECO:0000313" key="1">
    <source>
        <dbReference type="EMBL" id="MPM72287.1"/>
    </source>
</evidence>
<dbReference type="PANTHER" id="PTHR46638">
    <property type="entry name" value="CORRINOID ADENOSYLTRANSFERASE"/>
    <property type="match status" value="1"/>
</dbReference>
<dbReference type="Pfam" id="PF02572">
    <property type="entry name" value="CobA_CobO_BtuR"/>
    <property type="match status" value="1"/>
</dbReference>
<name>A0A645C505_9ZZZZ</name>
<dbReference type="PIRSF" id="PIRSF015617">
    <property type="entry name" value="Adensltrnsf_CobA"/>
    <property type="match status" value="1"/>
</dbReference>
<dbReference type="InterPro" id="IPR027417">
    <property type="entry name" value="P-loop_NTPase"/>
</dbReference>
<accession>A0A645C505</accession>
<protein>
    <submittedName>
        <fullName evidence="1">Cob(I)yrinic acid a,c-diamide adenosyltransferase</fullName>
        <ecNumber evidence="1">2.5.1.17</ecNumber>
    </submittedName>
</protein>
<keyword evidence="1" id="KW-0808">Transferase</keyword>